<dbReference type="GO" id="GO:0016758">
    <property type="term" value="F:hexosyltransferase activity"/>
    <property type="evidence" value="ECO:0007669"/>
    <property type="project" value="UniProtKB-ARBA"/>
</dbReference>
<evidence type="ECO:0000313" key="6">
    <source>
        <dbReference type="EMBL" id="MCR6487003.1"/>
    </source>
</evidence>
<dbReference type="InterPro" id="IPR050426">
    <property type="entry name" value="Glycosyltransferase_28"/>
</dbReference>
<keyword evidence="2" id="KW-0328">Glycosyltransferase</keyword>
<evidence type="ECO:0000256" key="2">
    <source>
        <dbReference type="ARBA" id="ARBA00022676"/>
    </source>
</evidence>
<dbReference type="Pfam" id="PF06722">
    <property type="entry name" value="EryCIII-like_C"/>
    <property type="match status" value="1"/>
</dbReference>
<comment type="caution">
    <text evidence="6">The sequence shown here is derived from an EMBL/GenBank/DDBJ whole genome shotgun (WGS) entry which is preliminary data.</text>
</comment>
<dbReference type="InterPro" id="IPR010610">
    <property type="entry name" value="EryCIII-like_C"/>
</dbReference>
<evidence type="ECO:0000313" key="7">
    <source>
        <dbReference type="Proteomes" id="UP001144096"/>
    </source>
</evidence>
<evidence type="ECO:0000256" key="3">
    <source>
        <dbReference type="ARBA" id="ARBA00022679"/>
    </source>
</evidence>
<dbReference type="SUPFAM" id="SSF53756">
    <property type="entry name" value="UDP-Glycosyltransferase/glycogen phosphorylase"/>
    <property type="match status" value="1"/>
</dbReference>
<dbReference type="Gene3D" id="3.40.50.2000">
    <property type="entry name" value="Glycogen Phosphorylase B"/>
    <property type="match status" value="2"/>
</dbReference>
<dbReference type="GO" id="GO:0008194">
    <property type="term" value="F:UDP-glycosyltransferase activity"/>
    <property type="evidence" value="ECO:0007669"/>
    <property type="project" value="InterPro"/>
</dbReference>
<dbReference type="Proteomes" id="UP001144096">
    <property type="component" value="Unassembled WGS sequence"/>
</dbReference>
<accession>A0A9X2NFY8</accession>
<protein>
    <submittedName>
        <fullName evidence="6">Glycosyltransferase</fullName>
    </submittedName>
</protein>
<evidence type="ECO:0000259" key="5">
    <source>
        <dbReference type="Pfam" id="PF21036"/>
    </source>
</evidence>
<feature type="domain" description="Erythromycin biosynthesis protein CIII-like C-terminal" evidence="4">
    <location>
        <begin position="226"/>
        <end position="364"/>
    </location>
</feature>
<dbReference type="RefSeq" id="WP_257923567.1">
    <property type="nucleotide sequence ID" value="NZ_JAMXQV010000017.1"/>
</dbReference>
<gene>
    <name evidence="6" type="ORF">M8542_29660</name>
</gene>
<dbReference type="InterPro" id="IPR048284">
    <property type="entry name" value="EryCIII-like_N"/>
</dbReference>
<dbReference type="PANTHER" id="PTHR48050:SF13">
    <property type="entry name" value="STEROL 3-BETA-GLUCOSYLTRANSFERASE UGT80A2"/>
    <property type="match status" value="1"/>
</dbReference>
<dbReference type="PANTHER" id="PTHR48050">
    <property type="entry name" value="STEROL 3-BETA-GLUCOSYLTRANSFERASE"/>
    <property type="match status" value="1"/>
</dbReference>
<proteinExistence type="inferred from homology"/>
<dbReference type="CDD" id="cd03784">
    <property type="entry name" value="GT1_Gtf-like"/>
    <property type="match status" value="1"/>
</dbReference>
<dbReference type="AlphaFoldDB" id="A0A9X2NFY8"/>
<keyword evidence="7" id="KW-1185">Reference proteome</keyword>
<evidence type="ECO:0000256" key="1">
    <source>
        <dbReference type="ARBA" id="ARBA00006962"/>
    </source>
</evidence>
<dbReference type="InterPro" id="IPR002213">
    <property type="entry name" value="UDP_glucos_trans"/>
</dbReference>
<dbReference type="EMBL" id="JAMXQV010000017">
    <property type="protein sequence ID" value="MCR6487003.1"/>
    <property type="molecule type" value="Genomic_DNA"/>
</dbReference>
<dbReference type="Pfam" id="PF21036">
    <property type="entry name" value="EryCIII-like_N"/>
    <property type="match status" value="1"/>
</dbReference>
<dbReference type="GO" id="GO:0017000">
    <property type="term" value="P:antibiotic biosynthetic process"/>
    <property type="evidence" value="ECO:0007669"/>
    <property type="project" value="UniProtKB-ARBA"/>
</dbReference>
<organism evidence="6 7">
    <name type="scientific">Amycolatopsis iheyensis</name>
    <dbReference type="NCBI Taxonomy" id="2945988"/>
    <lineage>
        <taxon>Bacteria</taxon>
        <taxon>Bacillati</taxon>
        <taxon>Actinomycetota</taxon>
        <taxon>Actinomycetes</taxon>
        <taxon>Pseudonocardiales</taxon>
        <taxon>Pseudonocardiaceae</taxon>
        <taxon>Amycolatopsis</taxon>
    </lineage>
</organism>
<keyword evidence="3" id="KW-0808">Transferase</keyword>
<reference evidence="6" key="1">
    <citation type="submission" date="2022-06" db="EMBL/GenBank/DDBJ databases">
        <title>Amycolatopsis iheyaensis sp. nov., a new species of the genus Amycolatopsis isolated from soil in Iheya island, Japan.</title>
        <authorList>
            <person name="Ngamcharungchit C."/>
            <person name="Kanto H."/>
            <person name="Take A."/>
            <person name="Intra B."/>
            <person name="Matsumoto A."/>
            <person name="Panbangred W."/>
            <person name="Inahashi Y."/>
        </authorList>
    </citation>
    <scope>NUCLEOTIDE SEQUENCE</scope>
    <source>
        <strain evidence="6">OK19-0408</strain>
    </source>
</reference>
<comment type="similarity">
    <text evidence="1">Belongs to the glycosyltransferase 28 family.</text>
</comment>
<sequence>MRILFTCRPAYGHLFPLLPLANAAKAAGHEVVFGTGEAFAGKVRDLGFAVHRAGIGIGEAEAEAKERHGEDAGFLDVGITMFAELLPKAVLADLTPLLPDLRPDLVVYEMSDVGAGIAARRAGIPAVSVVIGRSMSPGVLAVAAERLRPLWGELPADALLGDACVDVWPDRLRDPGTAAVPKVFRMRPTPYDPDVPLPPLPEDGFVYLTLGTVVFGATDVLRGAIRALSNLDVDVLVALGPGDPAALGDLPARVRATGFVPQAEVLKHAGLVVHHGGTGTVLASLAAGLPQLVLPQGADQFANAATLEAFGAAKSLVGDAIRIPAIESAARELRTDPKPRELAQGVAAEIAKMPSPEQVLAEIVSWAG</sequence>
<name>A0A9X2NFY8_9PSEU</name>
<evidence type="ECO:0000259" key="4">
    <source>
        <dbReference type="Pfam" id="PF06722"/>
    </source>
</evidence>
<feature type="domain" description="Erythromycin biosynthesis protein CIII-like N-terminal" evidence="5">
    <location>
        <begin position="23"/>
        <end position="191"/>
    </location>
</feature>